<evidence type="ECO:0000313" key="4">
    <source>
        <dbReference type="RefSeq" id="XP_071905811.1"/>
    </source>
</evidence>
<dbReference type="InterPro" id="IPR002156">
    <property type="entry name" value="RNaseH_domain"/>
</dbReference>
<protein>
    <recommendedName>
        <fullName evidence="5">RNase H type-1 domain-containing protein</fullName>
    </recommendedName>
</protein>
<dbReference type="GeneID" id="140007024"/>
<dbReference type="Gene3D" id="3.60.10.10">
    <property type="entry name" value="Endonuclease/exonuclease/phosphatase"/>
    <property type="match status" value="1"/>
</dbReference>
<dbReference type="PANTHER" id="PTHR33710:SF62">
    <property type="entry name" value="DUF4283 DOMAIN PROTEIN"/>
    <property type="match status" value="1"/>
</dbReference>
<dbReference type="InterPro" id="IPR044730">
    <property type="entry name" value="RNase_H-like_dom_plant"/>
</dbReference>
<dbReference type="CDD" id="cd06222">
    <property type="entry name" value="RNase_H_like"/>
    <property type="match status" value="1"/>
</dbReference>
<dbReference type="InterPro" id="IPR026960">
    <property type="entry name" value="RVT-Znf"/>
</dbReference>
<feature type="domain" description="RNase H type-1" evidence="1">
    <location>
        <begin position="700"/>
        <end position="815"/>
    </location>
</feature>
<dbReference type="Pfam" id="PF13966">
    <property type="entry name" value="zf-RVT"/>
    <property type="match status" value="1"/>
</dbReference>
<proteinExistence type="predicted"/>
<reference evidence="3" key="1">
    <citation type="journal article" date="2025" name="Foods">
        <title>Unveiling the Microbial Signatures of Arabica Coffee Cherries: Insights into Ripeness Specific Diversity, Functional Traits, and Implications for Quality and Safety.</title>
        <authorList>
            <consortium name="RefSeq"/>
            <person name="Tenea G.N."/>
            <person name="Cifuentes V."/>
            <person name="Reyes P."/>
            <person name="Cevallos-Vallejos M."/>
        </authorList>
    </citation>
    <scope>NUCLEOTIDE SEQUENCE [LARGE SCALE GENOMIC DNA]</scope>
</reference>
<dbReference type="InterPro" id="IPR012337">
    <property type="entry name" value="RNaseH-like_sf"/>
</dbReference>
<evidence type="ECO:0008006" key="5">
    <source>
        <dbReference type="Google" id="ProtNLM"/>
    </source>
</evidence>
<dbReference type="InterPro" id="IPR036691">
    <property type="entry name" value="Endo/exonu/phosph_ase_sf"/>
</dbReference>
<dbReference type="Proteomes" id="UP001652660">
    <property type="component" value="Chromosome 1e"/>
</dbReference>
<evidence type="ECO:0000313" key="3">
    <source>
        <dbReference type="Proteomes" id="UP001652660"/>
    </source>
</evidence>
<dbReference type="InterPro" id="IPR036397">
    <property type="entry name" value="RNaseH_sf"/>
</dbReference>
<dbReference type="Gene3D" id="3.30.420.10">
    <property type="entry name" value="Ribonuclease H-like superfamily/Ribonuclease H"/>
    <property type="match status" value="1"/>
</dbReference>
<keyword evidence="3" id="KW-1185">Reference proteome</keyword>
<evidence type="ECO:0000259" key="2">
    <source>
        <dbReference type="Pfam" id="PF13966"/>
    </source>
</evidence>
<organism evidence="3 4">
    <name type="scientific">Coffea arabica</name>
    <name type="common">Arabian coffee</name>
    <dbReference type="NCBI Taxonomy" id="13443"/>
    <lineage>
        <taxon>Eukaryota</taxon>
        <taxon>Viridiplantae</taxon>
        <taxon>Streptophyta</taxon>
        <taxon>Embryophyta</taxon>
        <taxon>Tracheophyta</taxon>
        <taxon>Spermatophyta</taxon>
        <taxon>Magnoliopsida</taxon>
        <taxon>eudicotyledons</taxon>
        <taxon>Gunneridae</taxon>
        <taxon>Pentapetalae</taxon>
        <taxon>asterids</taxon>
        <taxon>lamiids</taxon>
        <taxon>Gentianales</taxon>
        <taxon>Rubiaceae</taxon>
        <taxon>Ixoroideae</taxon>
        <taxon>Gardenieae complex</taxon>
        <taxon>Bertiereae - Coffeeae clade</taxon>
        <taxon>Coffeeae</taxon>
        <taxon>Coffea</taxon>
    </lineage>
</organism>
<name>A0ABM4UEU0_COFAR</name>
<dbReference type="PANTHER" id="PTHR33710">
    <property type="entry name" value="BNAC02G09200D PROTEIN"/>
    <property type="match status" value="1"/>
</dbReference>
<dbReference type="SUPFAM" id="SSF56219">
    <property type="entry name" value="DNase I-like"/>
    <property type="match status" value="1"/>
</dbReference>
<gene>
    <name evidence="4" type="primary">LOC140007024</name>
</gene>
<dbReference type="RefSeq" id="XP_071905811.1">
    <property type="nucleotide sequence ID" value="XM_072049710.1"/>
</dbReference>
<accession>A0ABM4UEU0</accession>
<feature type="domain" description="Reverse transcriptase zinc-binding" evidence="2">
    <location>
        <begin position="553"/>
        <end position="602"/>
    </location>
</feature>
<dbReference type="SUPFAM" id="SSF53098">
    <property type="entry name" value="Ribonuclease H-like"/>
    <property type="match status" value="1"/>
</dbReference>
<dbReference type="Pfam" id="PF13456">
    <property type="entry name" value="RVT_3"/>
    <property type="match status" value="1"/>
</dbReference>
<sequence length="856" mass="96915">MEEFNDAVFNYGLSDAGFEEAQFTWTNGVVWQRLDRTLHNGAWNELFRSSKAFHLSRGRSDRATGEMEEFNDAVFNYGLLDAGFEGLQFTWTNGVVWQRLDRALHNGAWNELFRSSKVFHLLRGCSDHAPLLIRCGDVTAMASFFHFLNVWRNQLEFLAIVWEAWQIPVGATDMRGFFYKLCNTKVRLRQWNRDSFGNISQKIRGAEDILHQRKVEYDVAQDQVAKARLGKVRANHARALAVEYREGMVAPQLDFPIPKLNLLENSEFHTLPSMEELKDVVFSMSPENGQQPRGFTSTSIVLIPKVMGASQWKEYRPISLSNFSSKLISTILANRINRLLSRCSEDCLDALSDLFGRYQASLGQRINVAKSSFIISNKASEDQTRFVISKLQFRQQVMCLPKAVIQKLERICNAFLWDKLGGERGIRWRSWDKCCYAVTEGGLGFRSFANMSRVFACKLWLRLRTRDSIWADFMHSKYIKGEHPMVVKWHLRILHIYCWLSSMAMRDGSWGCWQIDCPQYGVASPTNPVVPRSRRLYGLGDSSSGDFSLKSAWAVALRGLVPVDSILQNRGLSLASCCSCCSAQGESLVHIFLDGPVAVEVWQHFKRRFGILCSSLGVSIEFEFGRNKAKLDEMTFDARGVVCRVESLVVQLGLAKVLRTAYFRGDSDDPWRALATPCRSKVQYVAVAWKRPPLQFVKLNTDASVSRGQGTGGGLLRDHEGKVIFAFHKEFGETDVLTTESLALLHGLQLCSMAFRGRLLVEVDSLSPISLVTSRCSSKWPLCNFVRQIREMLKSLSTSIRHNFKEANSLANMLAGSNLGEDWTATSLANLPGEVRAAVALDCRKFSNVRVQHVRE</sequence>
<evidence type="ECO:0000259" key="1">
    <source>
        <dbReference type="Pfam" id="PF13456"/>
    </source>
</evidence>
<reference evidence="4" key="2">
    <citation type="submission" date="2025-08" db="UniProtKB">
        <authorList>
            <consortium name="RefSeq"/>
        </authorList>
    </citation>
    <scope>IDENTIFICATION</scope>
    <source>
        <tissue evidence="4">Leaves</tissue>
    </source>
</reference>